<dbReference type="Pfam" id="PF00545">
    <property type="entry name" value="Ribonuclease"/>
    <property type="match status" value="1"/>
</dbReference>
<accession>A0A542XE52</accession>
<dbReference type="InterPro" id="IPR016191">
    <property type="entry name" value="Ribonuclease/ribotoxin"/>
</dbReference>
<feature type="compositionally biased region" description="Low complexity" evidence="3">
    <location>
        <begin position="53"/>
        <end position="62"/>
    </location>
</feature>
<dbReference type="GO" id="GO:0004521">
    <property type="term" value="F:RNA endonuclease activity"/>
    <property type="evidence" value="ECO:0007669"/>
    <property type="project" value="InterPro"/>
</dbReference>
<dbReference type="InterPro" id="IPR000026">
    <property type="entry name" value="N1-like"/>
</dbReference>
<proteinExistence type="predicted"/>
<keyword evidence="2" id="KW-0378">Hydrolase</keyword>
<dbReference type="Gene3D" id="3.10.450.30">
    <property type="entry name" value="Microbial ribonucleases"/>
    <property type="match status" value="1"/>
</dbReference>
<feature type="region of interest" description="Disordered" evidence="3">
    <location>
        <begin position="33"/>
        <end position="92"/>
    </location>
</feature>
<dbReference type="Proteomes" id="UP000318336">
    <property type="component" value="Unassembled WGS sequence"/>
</dbReference>
<dbReference type="AlphaFoldDB" id="A0A542XE52"/>
<organism evidence="4 5">
    <name type="scientific">Barrientosiimonas humi</name>
    <dbReference type="NCBI Taxonomy" id="999931"/>
    <lineage>
        <taxon>Bacteria</taxon>
        <taxon>Bacillati</taxon>
        <taxon>Actinomycetota</taxon>
        <taxon>Actinomycetes</taxon>
        <taxon>Micrococcales</taxon>
        <taxon>Dermacoccaceae</taxon>
        <taxon>Barrientosiimonas</taxon>
    </lineage>
</organism>
<protein>
    <submittedName>
        <fullName evidence="4">Guanyl-specific ribonuclease Sa</fullName>
    </submittedName>
</protein>
<dbReference type="GO" id="GO:0016787">
    <property type="term" value="F:hydrolase activity"/>
    <property type="evidence" value="ECO:0007669"/>
    <property type="project" value="UniProtKB-KW"/>
</dbReference>
<evidence type="ECO:0000256" key="2">
    <source>
        <dbReference type="ARBA" id="ARBA00022801"/>
    </source>
</evidence>
<keyword evidence="1" id="KW-0540">Nuclease</keyword>
<evidence type="ECO:0000256" key="1">
    <source>
        <dbReference type="ARBA" id="ARBA00022722"/>
    </source>
</evidence>
<evidence type="ECO:0000313" key="5">
    <source>
        <dbReference type="Proteomes" id="UP000318336"/>
    </source>
</evidence>
<dbReference type="RefSeq" id="WP_236022375.1">
    <property type="nucleotide sequence ID" value="NZ_CAJTBP010000001.1"/>
</dbReference>
<evidence type="ECO:0000313" key="4">
    <source>
        <dbReference type="EMBL" id="TQL34046.1"/>
    </source>
</evidence>
<gene>
    <name evidence="4" type="ORF">FB554_2204</name>
</gene>
<dbReference type="EMBL" id="VFOK01000001">
    <property type="protein sequence ID" value="TQL34046.1"/>
    <property type="molecule type" value="Genomic_DNA"/>
</dbReference>
<reference evidence="4 5" key="1">
    <citation type="submission" date="2019-06" db="EMBL/GenBank/DDBJ databases">
        <title>Sequencing the genomes of 1000 actinobacteria strains.</title>
        <authorList>
            <person name="Klenk H.-P."/>
        </authorList>
    </citation>
    <scope>NUCLEOTIDE SEQUENCE [LARGE SCALE GENOMIC DNA]</scope>
    <source>
        <strain evidence="4 5">DSM 24617</strain>
    </source>
</reference>
<dbReference type="SUPFAM" id="SSF53933">
    <property type="entry name" value="Microbial ribonucleases"/>
    <property type="match status" value="1"/>
</dbReference>
<dbReference type="GO" id="GO:0003723">
    <property type="term" value="F:RNA binding"/>
    <property type="evidence" value="ECO:0007669"/>
    <property type="project" value="InterPro"/>
</dbReference>
<keyword evidence="5" id="KW-1185">Reference proteome</keyword>
<evidence type="ECO:0000256" key="3">
    <source>
        <dbReference type="SAM" id="MobiDB-lite"/>
    </source>
</evidence>
<sequence length="178" mass="19600">MINRSTVSTLRRSWPMVVLVVLGLIALIAYGSRGGGDGSAEPTRTYATTTDQGAWSPSPSGGSSTGRGTDGATRSSEGPERSDGYATVAAEDLPPEARETMRLIERDGPFPYRQDGSVFGNRERLLPIEPRGYYREYTVRTPGENDRGARRIVAARDGTLYYTDDHYDSFRRIVSENR</sequence>
<name>A0A542XE52_9MICO</name>
<comment type="caution">
    <text evidence="4">The sequence shown here is derived from an EMBL/GenBank/DDBJ whole genome shotgun (WGS) entry which is preliminary data.</text>
</comment>